<feature type="transmembrane region" description="Helical" evidence="2">
    <location>
        <begin position="249"/>
        <end position="270"/>
    </location>
</feature>
<proteinExistence type="predicted"/>
<organism evidence="3 4">
    <name type="scientific">Lachnoclostridium phocaeense</name>
    <dbReference type="NCBI Taxonomy" id="1871021"/>
    <lineage>
        <taxon>Bacteria</taxon>
        <taxon>Bacillati</taxon>
        <taxon>Bacillota</taxon>
        <taxon>Clostridia</taxon>
        <taxon>Lachnospirales</taxon>
        <taxon>Lachnospiraceae</taxon>
    </lineage>
</organism>
<accession>A0A921HZW5</accession>
<feature type="transmembrane region" description="Helical" evidence="2">
    <location>
        <begin position="166"/>
        <end position="188"/>
    </location>
</feature>
<reference evidence="3" key="2">
    <citation type="submission" date="2021-09" db="EMBL/GenBank/DDBJ databases">
        <authorList>
            <person name="Gilroy R."/>
        </authorList>
    </citation>
    <scope>NUCLEOTIDE SEQUENCE</scope>
    <source>
        <strain evidence="3">ChiSjej5B23-16112</strain>
    </source>
</reference>
<keyword evidence="2" id="KW-1133">Transmembrane helix</keyword>
<gene>
    <name evidence="3" type="ORF">K8V82_01165</name>
</gene>
<comment type="caution">
    <text evidence="3">The sequence shown here is derived from an EMBL/GenBank/DDBJ whole genome shotgun (WGS) entry which is preliminary data.</text>
</comment>
<reference evidence="3" key="1">
    <citation type="journal article" date="2021" name="PeerJ">
        <title>Extensive microbial diversity within the chicken gut microbiome revealed by metagenomics and culture.</title>
        <authorList>
            <person name="Gilroy R."/>
            <person name="Ravi A."/>
            <person name="Getino M."/>
            <person name="Pursley I."/>
            <person name="Horton D.L."/>
            <person name="Alikhan N.F."/>
            <person name="Baker D."/>
            <person name="Gharbi K."/>
            <person name="Hall N."/>
            <person name="Watson M."/>
            <person name="Adriaenssens E.M."/>
            <person name="Foster-Nyarko E."/>
            <person name="Jarju S."/>
            <person name="Secka A."/>
            <person name="Antonio M."/>
            <person name="Oren A."/>
            <person name="Chaudhuri R.R."/>
            <person name="La Ragione R."/>
            <person name="Hildebrand F."/>
            <person name="Pallen M.J."/>
        </authorList>
    </citation>
    <scope>NUCLEOTIDE SEQUENCE</scope>
    <source>
        <strain evidence="3">ChiSjej5B23-16112</strain>
    </source>
</reference>
<dbReference type="AlphaFoldDB" id="A0A921HZW5"/>
<feature type="region of interest" description="Disordered" evidence="1">
    <location>
        <begin position="28"/>
        <end position="107"/>
    </location>
</feature>
<dbReference type="Proteomes" id="UP000769156">
    <property type="component" value="Unassembled WGS sequence"/>
</dbReference>
<feature type="transmembrane region" description="Helical" evidence="2">
    <location>
        <begin position="209"/>
        <end position="229"/>
    </location>
</feature>
<keyword evidence="2" id="KW-0472">Membrane</keyword>
<evidence type="ECO:0000313" key="4">
    <source>
        <dbReference type="Proteomes" id="UP000769156"/>
    </source>
</evidence>
<feature type="compositionally biased region" description="Basic and acidic residues" evidence="1">
    <location>
        <begin position="72"/>
        <end position="93"/>
    </location>
</feature>
<dbReference type="EMBL" id="DYVY01000025">
    <property type="protein sequence ID" value="HJF93389.1"/>
    <property type="molecule type" value="Genomic_DNA"/>
</dbReference>
<feature type="transmembrane region" description="Helical" evidence="2">
    <location>
        <begin position="128"/>
        <end position="146"/>
    </location>
</feature>
<evidence type="ECO:0000256" key="1">
    <source>
        <dbReference type="SAM" id="MobiDB-lite"/>
    </source>
</evidence>
<keyword evidence="2" id="KW-0812">Transmembrane</keyword>
<name>A0A921HZW5_9FIRM</name>
<feature type="compositionally biased region" description="Acidic residues" evidence="1">
    <location>
        <begin position="39"/>
        <end position="62"/>
    </location>
</feature>
<sequence length="272" mass="30478">MNGKSYSDFFDDDFEVIYEEDLPEININDTRTNKLADTDSLEDYDLLENEDLEDEDPDDDEYDDRRRKKQGKKESDSRQSKKRDRDRQQDRREKSRSRSRHNILSPVKKTAQTGAKAAARLIQMVCKIASLVLIAVITFIMGAHFLEGLYTYGNPATALAERNYTMGAYAAFALFLLLFELISFLWALTGPRVARDGRRSFQSDTGRGMFSFILVGAGSVLAYILAGFIPGSPAPLTGLRGAVEIYGSLSSTLLPLCIAGVISCILRKLFSR</sequence>
<evidence type="ECO:0000313" key="3">
    <source>
        <dbReference type="EMBL" id="HJF93389.1"/>
    </source>
</evidence>
<evidence type="ECO:0000256" key="2">
    <source>
        <dbReference type="SAM" id="Phobius"/>
    </source>
</evidence>
<protein>
    <submittedName>
        <fullName evidence="3">Uncharacterized protein</fullName>
    </submittedName>
</protein>